<dbReference type="KEGG" id="pfy:PFICI_09796"/>
<dbReference type="HOGENOM" id="CLU_028200_3_1_1"/>
<reference evidence="10" key="1">
    <citation type="journal article" date="2015" name="BMC Genomics">
        <title>Genomic and transcriptomic analysis of the endophytic fungus Pestalotiopsis fici reveals its lifestyle and high potential for synthesis of natural products.</title>
        <authorList>
            <person name="Wang X."/>
            <person name="Zhang X."/>
            <person name="Liu L."/>
            <person name="Xiang M."/>
            <person name="Wang W."/>
            <person name="Sun X."/>
            <person name="Che Y."/>
            <person name="Guo L."/>
            <person name="Liu G."/>
            <person name="Guo L."/>
            <person name="Wang C."/>
            <person name="Yin W.B."/>
            <person name="Stadler M."/>
            <person name="Zhang X."/>
            <person name="Liu X."/>
        </authorList>
    </citation>
    <scope>NUCLEOTIDE SEQUENCE [LARGE SCALE GENOMIC DNA]</scope>
    <source>
        <strain evidence="10">W106-1 / CGMCC3.15140</strain>
    </source>
</reference>
<name>W3WV96_PESFW</name>
<feature type="transmembrane region" description="Helical" evidence="7">
    <location>
        <begin position="18"/>
        <end position="41"/>
    </location>
</feature>
<evidence type="ECO:0000256" key="4">
    <source>
        <dbReference type="ARBA" id="ARBA00023136"/>
    </source>
</evidence>
<dbReference type="InterPro" id="IPR052337">
    <property type="entry name" value="SAT4-like"/>
</dbReference>
<dbReference type="OMA" id="RPVEANW"/>
<comment type="similarity">
    <text evidence="5">Belongs to the SAT4 family.</text>
</comment>
<dbReference type="AlphaFoldDB" id="W3WV96"/>
<evidence type="ECO:0000256" key="1">
    <source>
        <dbReference type="ARBA" id="ARBA00004141"/>
    </source>
</evidence>
<sequence length="376" mass="40980">MVIDADARWVSSLNGPGLAVVLSSSILGGVSSIIVILRFYLRYKERSFGWDDSLIAIGLVLFLVNVALACVGAYRGIGTNNTDLNAFLKVQSIGYFVVGMMVYFHALLFIKCSVCTTLYRIANPNKVYRIAIWSLFAIVIANYLTTFIGVLTLCHPLSGRPGAKTYREGSFVCSGLDAMIGLLYTSTACSIATDLACAVLPGIVLWRTEAKMKTKIWGTLLLSVSSLASITTVIRIPYIKCYYNPSDNLAAHVANIVLWSNVESAVGIIAGSTPSLRRFIWNKVKQSSGKKQPPLALVTLRTLPLPRRIPRSLAVITPITERCLSVATSHALGDSDWRRLKDESDHEESDGGIKAEYPFVVESPHSPSSPSLKSEV</sequence>
<dbReference type="PANTHER" id="PTHR33048">
    <property type="entry name" value="PTH11-LIKE INTEGRAL MEMBRANE PROTEIN (AFU_ORTHOLOGUE AFUA_5G11245)"/>
    <property type="match status" value="1"/>
</dbReference>
<dbReference type="EMBL" id="KI912115">
    <property type="protein sequence ID" value="ETS77734.1"/>
    <property type="molecule type" value="Genomic_DNA"/>
</dbReference>
<dbReference type="InParanoid" id="W3WV96"/>
<evidence type="ECO:0000256" key="3">
    <source>
        <dbReference type="ARBA" id="ARBA00022989"/>
    </source>
</evidence>
<dbReference type="PANTHER" id="PTHR33048:SF15">
    <property type="entry name" value="INTEGRAL MEMBRANE PROTEIN"/>
    <property type="match status" value="1"/>
</dbReference>
<evidence type="ECO:0000259" key="8">
    <source>
        <dbReference type="Pfam" id="PF20684"/>
    </source>
</evidence>
<dbReference type="InterPro" id="IPR049326">
    <property type="entry name" value="Rhodopsin_dom_fungi"/>
</dbReference>
<dbReference type="RefSeq" id="XP_007836568.1">
    <property type="nucleotide sequence ID" value="XM_007838377.1"/>
</dbReference>
<feature type="transmembrane region" description="Helical" evidence="7">
    <location>
        <begin position="94"/>
        <end position="119"/>
    </location>
</feature>
<feature type="transmembrane region" description="Helical" evidence="7">
    <location>
        <begin position="216"/>
        <end position="238"/>
    </location>
</feature>
<feature type="transmembrane region" description="Helical" evidence="7">
    <location>
        <begin position="178"/>
        <end position="204"/>
    </location>
</feature>
<gene>
    <name evidence="9" type="ORF">PFICI_09796</name>
</gene>
<accession>W3WV96</accession>
<evidence type="ECO:0000256" key="7">
    <source>
        <dbReference type="SAM" id="Phobius"/>
    </source>
</evidence>
<evidence type="ECO:0000313" key="9">
    <source>
        <dbReference type="EMBL" id="ETS77734.1"/>
    </source>
</evidence>
<feature type="region of interest" description="Disordered" evidence="6">
    <location>
        <begin position="337"/>
        <end position="376"/>
    </location>
</feature>
<organism evidence="9 10">
    <name type="scientific">Pestalotiopsis fici (strain W106-1 / CGMCC3.15140)</name>
    <dbReference type="NCBI Taxonomy" id="1229662"/>
    <lineage>
        <taxon>Eukaryota</taxon>
        <taxon>Fungi</taxon>
        <taxon>Dikarya</taxon>
        <taxon>Ascomycota</taxon>
        <taxon>Pezizomycotina</taxon>
        <taxon>Sordariomycetes</taxon>
        <taxon>Xylariomycetidae</taxon>
        <taxon>Amphisphaeriales</taxon>
        <taxon>Sporocadaceae</taxon>
        <taxon>Pestalotiopsis</taxon>
    </lineage>
</organism>
<dbReference type="OrthoDB" id="9976870at2759"/>
<dbReference type="Pfam" id="PF20684">
    <property type="entry name" value="Fung_rhodopsin"/>
    <property type="match status" value="1"/>
</dbReference>
<keyword evidence="2 7" id="KW-0812">Transmembrane</keyword>
<feature type="transmembrane region" description="Helical" evidence="7">
    <location>
        <begin position="131"/>
        <end position="158"/>
    </location>
</feature>
<dbReference type="eggNOG" id="ENOG502SK74">
    <property type="taxonomic scope" value="Eukaryota"/>
</dbReference>
<feature type="compositionally biased region" description="Low complexity" evidence="6">
    <location>
        <begin position="363"/>
        <end position="376"/>
    </location>
</feature>
<evidence type="ECO:0000256" key="5">
    <source>
        <dbReference type="ARBA" id="ARBA00038359"/>
    </source>
</evidence>
<feature type="compositionally biased region" description="Basic and acidic residues" evidence="6">
    <location>
        <begin position="337"/>
        <end position="353"/>
    </location>
</feature>
<evidence type="ECO:0000256" key="2">
    <source>
        <dbReference type="ARBA" id="ARBA00022692"/>
    </source>
</evidence>
<feature type="domain" description="Rhodopsin" evidence="8">
    <location>
        <begin position="37"/>
        <end position="280"/>
    </location>
</feature>
<protein>
    <recommendedName>
        <fullName evidence="8">Rhodopsin domain-containing protein</fullName>
    </recommendedName>
</protein>
<evidence type="ECO:0000256" key="6">
    <source>
        <dbReference type="SAM" id="MobiDB-lite"/>
    </source>
</evidence>
<dbReference type="GeneID" id="19274809"/>
<feature type="transmembrane region" description="Helical" evidence="7">
    <location>
        <begin position="53"/>
        <end position="74"/>
    </location>
</feature>
<comment type="subcellular location">
    <subcellularLocation>
        <location evidence="1">Membrane</location>
        <topology evidence="1">Multi-pass membrane protein</topology>
    </subcellularLocation>
</comment>
<keyword evidence="3 7" id="KW-1133">Transmembrane helix</keyword>
<evidence type="ECO:0000313" key="10">
    <source>
        <dbReference type="Proteomes" id="UP000030651"/>
    </source>
</evidence>
<keyword evidence="4 7" id="KW-0472">Membrane</keyword>
<keyword evidence="10" id="KW-1185">Reference proteome</keyword>
<proteinExistence type="inferred from homology"/>
<dbReference type="Proteomes" id="UP000030651">
    <property type="component" value="Unassembled WGS sequence"/>
</dbReference>
<dbReference type="GO" id="GO:0016020">
    <property type="term" value="C:membrane"/>
    <property type="evidence" value="ECO:0007669"/>
    <property type="project" value="UniProtKB-SubCell"/>
</dbReference>